<evidence type="ECO:0000256" key="4">
    <source>
        <dbReference type="ARBA" id="ARBA00023136"/>
    </source>
</evidence>
<feature type="transmembrane region" description="Helical" evidence="5">
    <location>
        <begin position="114"/>
        <end position="133"/>
    </location>
</feature>
<dbReference type="GO" id="GO:0004364">
    <property type="term" value="F:glutathione transferase activity"/>
    <property type="evidence" value="ECO:0007669"/>
    <property type="project" value="TreeGrafter"/>
</dbReference>
<keyword evidence="4 5" id="KW-0472">Membrane</keyword>
<dbReference type="PANTHER" id="PTHR10250:SF26">
    <property type="entry name" value="GLUTATHIONE S-TRANSFERASE 3, MITOCHONDRIAL"/>
    <property type="match status" value="1"/>
</dbReference>
<keyword evidence="2 5" id="KW-0812">Transmembrane</keyword>
<dbReference type="GO" id="GO:0005635">
    <property type="term" value="C:nuclear envelope"/>
    <property type="evidence" value="ECO:0007669"/>
    <property type="project" value="TreeGrafter"/>
</dbReference>
<dbReference type="InterPro" id="IPR001129">
    <property type="entry name" value="Membr-assoc_MAPEG"/>
</dbReference>
<dbReference type="InterPro" id="IPR023352">
    <property type="entry name" value="MAPEG-like_dom_sf"/>
</dbReference>
<dbReference type="GO" id="GO:0016020">
    <property type="term" value="C:membrane"/>
    <property type="evidence" value="ECO:0007669"/>
    <property type="project" value="UniProtKB-SubCell"/>
</dbReference>
<evidence type="ECO:0000256" key="2">
    <source>
        <dbReference type="ARBA" id="ARBA00022692"/>
    </source>
</evidence>
<dbReference type="Pfam" id="PF01124">
    <property type="entry name" value="MAPEG"/>
    <property type="match status" value="1"/>
</dbReference>
<evidence type="ECO:0000313" key="7">
    <source>
        <dbReference type="Proteomes" id="UP001063166"/>
    </source>
</evidence>
<reference evidence="6" key="1">
    <citation type="submission" date="2022-07" db="EMBL/GenBank/DDBJ databases">
        <title>The genome of Lyophyllum shimeji provides insight into the initial evolution of ectomycorrhizal fungal genome.</title>
        <authorList>
            <person name="Kobayashi Y."/>
            <person name="Shibata T."/>
            <person name="Hirakawa H."/>
            <person name="Shigenobu S."/>
            <person name="Nishiyama T."/>
            <person name="Yamada A."/>
            <person name="Hasebe M."/>
            <person name="Kawaguchi M."/>
        </authorList>
    </citation>
    <scope>NUCLEOTIDE SEQUENCE</scope>
    <source>
        <strain evidence="6">AT787</strain>
    </source>
</reference>
<evidence type="ECO:0000256" key="5">
    <source>
        <dbReference type="SAM" id="Phobius"/>
    </source>
</evidence>
<dbReference type="AlphaFoldDB" id="A0A9P3PM51"/>
<dbReference type="OrthoDB" id="410651at2759"/>
<dbReference type="EMBL" id="BRPK01000006">
    <property type="protein sequence ID" value="GLB38872.1"/>
    <property type="molecule type" value="Genomic_DNA"/>
</dbReference>
<evidence type="ECO:0000256" key="3">
    <source>
        <dbReference type="ARBA" id="ARBA00022989"/>
    </source>
</evidence>
<name>A0A9P3PM51_LYOSH</name>
<keyword evidence="3 5" id="KW-1133">Transmembrane helix</keyword>
<dbReference type="GO" id="GO:0004602">
    <property type="term" value="F:glutathione peroxidase activity"/>
    <property type="evidence" value="ECO:0007669"/>
    <property type="project" value="TreeGrafter"/>
</dbReference>
<protein>
    <submittedName>
        <fullName evidence="6">MAPEG family protein</fullName>
    </submittedName>
</protein>
<dbReference type="InterPro" id="IPR050997">
    <property type="entry name" value="MAPEG"/>
</dbReference>
<dbReference type="PANTHER" id="PTHR10250">
    <property type="entry name" value="MICROSOMAL GLUTATHIONE S-TRANSFERASE"/>
    <property type="match status" value="1"/>
</dbReference>
<dbReference type="GO" id="GO:0005783">
    <property type="term" value="C:endoplasmic reticulum"/>
    <property type="evidence" value="ECO:0007669"/>
    <property type="project" value="TreeGrafter"/>
</dbReference>
<dbReference type="Gene3D" id="1.20.120.550">
    <property type="entry name" value="Membrane associated eicosanoid/glutathione metabolism-like domain"/>
    <property type="match status" value="1"/>
</dbReference>
<organism evidence="6 7">
    <name type="scientific">Lyophyllum shimeji</name>
    <name type="common">Hon-shimeji</name>
    <name type="synonym">Tricholoma shimeji</name>
    <dbReference type="NCBI Taxonomy" id="47721"/>
    <lineage>
        <taxon>Eukaryota</taxon>
        <taxon>Fungi</taxon>
        <taxon>Dikarya</taxon>
        <taxon>Basidiomycota</taxon>
        <taxon>Agaricomycotina</taxon>
        <taxon>Agaricomycetes</taxon>
        <taxon>Agaricomycetidae</taxon>
        <taxon>Agaricales</taxon>
        <taxon>Tricholomatineae</taxon>
        <taxon>Lyophyllaceae</taxon>
        <taxon>Lyophyllum</taxon>
    </lineage>
</organism>
<accession>A0A9P3PM51</accession>
<evidence type="ECO:0000313" key="6">
    <source>
        <dbReference type="EMBL" id="GLB38872.1"/>
    </source>
</evidence>
<sequence length="136" mass="14786">MSTVVTVPQGSHYTFTVSRWRRRAGIKYPQLYADKAEVAASKDAMIFNCAQRAHQNTLETIPIIYVSTLVTGLKYPMFAASACGIWSLSRIAYTRGYITGDPAKRLNYGHLAGMLGMLGLVFGSAYTAGQAVLASL</sequence>
<gene>
    <name evidence="6" type="ORF">LshimejAT787_0600340</name>
</gene>
<evidence type="ECO:0000256" key="1">
    <source>
        <dbReference type="ARBA" id="ARBA00004141"/>
    </source>
</evidence>
<dbReference type="Proteomes" id="UP001063166">
    <property type="component" value="Unassembled WGS sequence"/>
</dbReference>
<proteinExistence type="predicted"/>
<comment type="caution">
    <text evidence="6">The sequence shown here is derived from an EMBL/GenBank/DDBJ whole genome shotgun (WGS) entry which is preliminary data.</text>
</comment>
<dbReference type="SUPFAM" id="SSF161084">
    <property type="entry name" value="MAPEG domain-like"/>
    <property type="match status" value="1"/>
</dbReference>
<keyword evidence="7" id="KW-1185">Reference proteome</keyword>
<comment type="subcellular location">
    <subcellularLocation>
        <location evidence="1">Membrane</location>
        <topology evidence="1">Multi-pass membrane protein</topology>
    </subcellularLocation>
</comment>